<accession>A0AAD5PL28</accession>
<reference evidence="2" key="1">
    <citation type="journal article" date="2022" name="IScience">
        <title>Evolution of zygomycete secretomes and the origins of terrestrial fungal ecologies.</title>
        <authorList>
            <person name="Chang Y."/>
            <person name="Wang Y."/>
            <person name="Mondo S."/>
            <person name="Ahrendt S."/>
            <person name="Andreopoulos W."/>
            <person name="Barry K."/>
            <person name="Beard J."/>
            <person name="Benny G.L."/>
            <person name="Blankenship S."/>
            <person name="Bonito G."/>
            <person name="Cuomo C."/>
            <person name="Desiro A."/>
            <person name="Gervers K.A."/>
            <person name="Hundley H."/>
            <person name="Kuo A."/>
            <person name="LaButti K."/>
            <person name="Lang B.F."/>
            <person name="Lipzen A."/>
            <person name="O'Donnell K."/>
            <person name="Pangilinan J."/>
            <person name="Reynolds N."/>
            <person name="Sandor L."/>
            <person name="Smith M.E."/>
            <person name="Tsang A."/>
            <person name="Grigoriev I.V."/>
            <person name="Stajich J.E."/>
            <person name="Spatafora J.W."/>
        </authorList>
    </citation>
    <scope>NUCLEOTIDE SEQUENCE</scope>
    <source>
        <strain evidence="2">RSA 2281</strain>
    </source>
</reference>
<dbReference type="Proteomes" id="UP001209540">
    <property type="component" value="Unassembled WGS sequence"/>
</dbReference>
<dbReference type="EMBL" id="JAIXMP010000001">
    <property type="protein sequence ID" value="KAI9278713.1"/>
    <property type="molecule type" value="Genomic_DNA"/>
</dbReference>
<dbReference type="InterPro" id="IPR035899">
    <property type="entry name" value="DBL_dom_sf"/>
</dbReference>
<gene>
    <name evidence="2" type="ORF">BDA99DRAFT_492931</name>
</gene>
<sequence>MQPMVIAMQNKDPLLVKKSGDIPTLFGHLPQLLKVSQELIQMLDRQVPVEHVFMALQEELTIFLRYAVHYKTYFKTIRKACQTNVLLLSIERECLARRDTNRMGIADYLIAPIQRVPRYCLLLQDLLKHTETKDPSHYELCTAFKMMTTLASVMNINNV</sequence>
<dbReference type="Pfam" id="PF00621">
    <property type="entry name" value="RhoGEF"/>
    <property type="match status" value="1"/>
</dbReference>
<dbReference type="InterPro" id="IPR051092">
    <property type="entry name" value="FYVE_RhoGEF_PH"/>
</dbReference>
<dbReference type="InterPro" id="IPR000219">
    <property type="entry name" value="DH_dom"/>
</dbReference>
<dbReference type="GO" id="GO:0005737">
    <property type="term" value="C:cytoplasm"/>
    <property type="evidence" value="ECO:0007669"/>
    <property type="project" value="TreeGrafter"/>
</dbReference>
<evidence type="ECO:0000259" key="1">
    <source>
        <dbReference type="PROSITE" id="PS50010"/>
    </source>
</evidence>
<dbReference type="SUPFAM" id="SSF48065">
    <property type="entry name" value="DBL homology domain (DH-domain)"/>
    <property type="match status" value="1"/>
</dbReference>
<reference evidence="2" key="2">
    <citation type="submission" date="2023-02" db="EMBL/GenBank/DDBJ databases">
        <authorList>
            <consortium name="DOE Joint Genome Institute"/>
            <person name="Mondo S.J."/>
            <person name="Chang Y."/>
            <person name="Wang Y."/>
            <person name="Ahrendt S."/>
            <person name="Andreopoulos W."/>
            <person name="Barry K."/>
            <person name="Beard J."/>
            <person name="Benny G.L."/>
            <person name="Blankenship S."/>
            <person name="Bonito G."/>
            <person name="Cuomo C."/>
            <person name="Desiro A."/>
            <person name="Gervers K.A."/>
            <person name="Hundley H."/>
            <person name="Kuo A."/>
            <person name="LaButti K."/>
            <person name="Lang B.F."/>
            <person name="Lipzen A."/>
            <person name="O'Donnell K."/>
            <person name="Pangilinan J."/>
            <person name="Reynolds N."/>
            <person name="Sandor L."/>
            <person name="Smith M.W."/>
            <person name="Tsang A."/>
            <person name="Grigoriev I.V."/>
            <person name="Stajich J.E."/>
            <person name="Spatafora J.W."/>
        </authorList>
    </citation>
    <scope>NUCLEOTIDE SEQUENCE</scope>
    <source>
        <strain evidence="2">RSA 2281</strain>
    </source>
</reference>
<organism evidence="2 3">
    <name type="scientific">Phascolomyces articulosus</name>
    <dbReference type="NCBI Taxonomy" id="60185"/>
    <lineage>
        <taxon>Eukaryota</taxon>
        <taxon>Fungi</taxon>
        <taxon>Fungi incertae sedis</taxon>
        <taxon>Mucoromycota</taxon>
        <taxon>Mucoromycotina</taxon>
        <taxon>Mucoromycetes</taxon>
        <taxon>Mucorales</taxon>
        <taxon>Lichtheimiaceae</taxon>
        <taxon>Phascolomyces</taxon>
    </lineage>
</organism>
<proteinExistence type="predicted"/>
<dbReference type="SMART" id="SM00325">
    <property type="entry name" value="RhoGEF"/>
    <property type="match status" value="1"/>
</dbReference>
<evidence type="ECO:0000313" key="3">
    <source>
        <dbReference type="Proteomes" id="UP001209540"/>
    </source>
</evidence>
<dbReference type="PROSITE" id="PS50010">
    <property type="entry name" value="DH_2"/>
    <property type="match status" value="1"/>
</dbReference>
<evidence type="ECO:0000313" key="2">
    <source>
        <dbReference type="EMBL" id="KAI9278713.1"/>
    </source>
</evidence>
<name>A0AAD5PL28_9FUNG</name>
<dbReference type="PANTHER" id="PTHR12673:SF159">
    <property type="entry name" value="LD03170P"/>
    <property type="match status" value="1"/>
</dbReference>
<dbReference type="PANTHER" id="PTHR12673">
    <property type="entry name" value="FACIOGENITAL DYSPLASIA PROTEIN"/>
    <property type="match status" value="1"/>
</dbReference>
<protein>
    <submittedName>
        <fullName evidence="2">Dbl homology domain-containing protein</fullName>
    </submittedName>
</protein>
<keyword evidence="3" id="KW-1185">Reference proteome</keyword>
<dbReference type="Gene3D" id="1.20.900.10">
    <property type="entry name" value="Dbl homology (DH) domain"/>
    <property type="match status" value="1"/>
</dbReference>
<feature type="domain" description="DH" evidence="1">
    <location>
        <begin position="1"/>
        <end position="157"/>
    </location>
</feature>
<dbReference type="AlphaFoldDB" id="A0AAD5PL28"/>
<comment type="caution">
    <text evidence="2">The sequence shown here is derived from an EMBL/GenBank/DDBJ whole genome shotgun (WGS) entry which is preliminary data.</text>
</comment>
<dbReference type="GO" id="GO:0005085">
    <property type="term" value="F:guanyl-nucleotide exchange factor activity"/>
    <property type="evidence" value="ECO:0007669"/>
    <property type="project" value="InterPro"/>
</dbReference>